<reference evidence="1 2" key="1">
    <citation type="submission" date="2021-02" db="EMBL/GenBank/DDBJ databases">
        <title>Draft Genome Sequences of 5 Vibrio neptunius Strains Isolated From of Bivalve Hatcheries.</title>
        <authorList>
            <person name="Galvis F."/>
            <person name="Barja J.L."/>
            <person name="Lemos M.L."/>
            <person name="Balado M."/>
        </authorList>
    </citation>
    <scope>NUCLEOTIDE SEQUENCE [LARGE SCALE GENOMIC DNA]</scope>
    <source>
        <strain evidence="1 2">PP-145.98</strain>
    </source>
</reference>
<dbReference type="Proteomes" id="UP000779070">
    <property type="component" value="Unassembled WGS sequence"/>
</dbReference>
<accession>A0ABS2ZWW4</accession>
<protein>
    <recommendedName>
        <fullName evidence="3">Lipoprotein</fullName>
    </recommendedName>
</protein>
<keyword evidence="2" id="KW-1185">Reference proteome</keyword>
<comment type="caution">
    <text evidence="1">The sequence shown here is derived from an EMBL/GenBank/DDBJ whole genome shotgun (WGS) entry which is preliminary data.</text>
</comment>
<evidence type="ECO:0000313" key="1">
    <source>
        <dbReference type="EMBL" id="MBN3576730.1"/>
    </source>
</evidence>
<proteinExistence type="predicted"/>
<dbReference type="EMBL" id="JAFHLB010000003">
    <property type="protein sequence ID" value="MBN3576730.1"/>
    <property type="molecule type" value="Genomic_DNA"/>
</dbReference>
<organism evidence="1 2">
    <name type="scientific">Vibrio neptunius</name>
    <dbReference type="NCBI Taxonomy" id="170651"/>
    <lineage>
        <taxon>Bacteria</taxon>
        <taxon>Pseudomonadati</taxon>
        <taxon>Pseudomonadota</taxon>
        <taxon>Gammaproteobacteria</taxon>
        <taxon>Vibrionales</taxon>
        <taxon>Vibrionaceae</taxon>
        <taxon>Vibrio</taxon>
    </lineage>
</organism>
<evidence type="ECO:0000313" key="2">
    <source>
        <dbReference type="Proteomes" id="UP000779070"/>
    </source>
</evidence>
<gene>
    <name evidence="1" type="ORF">JYA62_03500</name>
</gene>
<sequence length="102" mass="11741">MKQQGQAAGIEWREEDYITNLTPDYAENTACQALWVKLSTLPAGGITQASWEKELEPEQYRLVHRSHDTALSPGYDTFMERSINDVTRDAQGNPERRIWDNE</sequence>
<evidence type="ECO:0008006" key="3">
    <source>
        <dbReference type="Google" id="ProtNLM"/>
    </source>
</evidence>
<name>A0ABS2ZWW4_9VIBR</name>